<dbReference type="AlphaFoldDB" id="A0A653IG39"/>
<feature type="domain" description="Glycosyltransferase 2-like" evidence="2">
    <location>
        <begin position="560"/>
        <end position="678"/>
    </location>
</feature>
<dbReference type="EMBL" id="CABWKQ010000030">
    <property type="protein sequence ID" value="VWX38061.1"/>
    <property type="molecule type" value="Genomic_DNA"/>
</dbReference>
<dbReference type="PANTHER" id="PTHR43685">
    <property type="entry name" value="GLYCOSYLTRANSFERASE"/>
    <property type="match status" value="1"/>
</dbReference>
<organism evidence="4 5">
    <name type="scientific">Exiguobacterium oxidotolerans</name>
    <dbReference type="NCBI Taxonomy" id="223958"/>
    <lineage>
        <taxon>Bacteria</taxon>
        <taxon>Bacillati</taxon>
        <taxon>Bacillota</taxon>
        <taxon>Bacilli</taxon>
        <taxon>Bacillales</taxon>
        <taxon>Bacillales Family XII. Incertae Sedis</taxon>
        <taxon>Exiguobacterium</taxon>
    </lineage>
</organism>
<dbReference type="PANTHER" id="PTHR43685:SF11">
    <property type="entry name" value="GLYCOSYLTRANSFERASE TAGX-RELATED"/>
    <property type="match status" value="1"/>
</dbReference>
<protein>
    <submittedName>
        <fullName evidence="4">Glycosyl transferase</fullName>
    </submittedName>
</protein>
<comment type="similarity">
    <text evidence="1">Belongs to the glycosyltransferase 2 family.</text>
</comment>
<dbReference type="Gene3D" id="3.90.550.10">
    <property type="entry name" value="Spore Coat Polysaccharide Biosynthesis Protein SpsA, Chain A"/>
    <property type="match status" value="1"/>
</dbReference>
<evidence type="ECO:0000256" key="1">
    <source>
        <dbReference type="ARBA" id="ARBA00006739"/>
    </source>
</evidence>
<feature type="domain" description="Spore protein YkvP/CgeB glycosyl transferase-like" evidence="3">
    <location>
        <begin position="300"/>
        <end position="408"/>
    </location>
</feature>
<dbReference type="SUPFAM" id="SSF53448">
    <property type="entry name" value="Nucleotide-diphospho-sugar transferases"/>
    <property type="match status" value="1"/>
</dbReference>
<keyword evidence="4" id="KW-0808">Transferase</keyword>
<dbReference type="InterPro" id="IPR001173">
    <property type="entry name" value="Glyco_trans_2-like"/>
</dbReference>
<evidence type="ECO:0000259" key="2">
    <source>
        <dbReference type="Pfam" id="PF00535"/>
    </source>
</evidence>
<evidence type="ECO:0000313" key="4">
    <source>
        <dbReference type="EMBL" id="VWX38061.1"/>
    </source>
</evidence>
<sequence>MNVNGQQWKRKVTQQLGWVRAEQQRLKTEPAASSTAFETLQRLESLGTAKTIRPSNKPVETKTKRYQEESNQQLLDTIDYQAISLRSQSRYYEPRPLEVAVVCSEFMHAYYQDAFHLHYVNADTFEDVFSRKIDLFLVITSWKGLQGDDWKGVATPKSKKRTLLLQMMREVKQQGIPVVFQSTEDPSNFDRFSELAKQADYVLTSDEAMLPEYQVLCGHDRIEAVSFGVNPLIHNPLGATRSRKNHVLFAGSWMAKYPERVKDTEVLFDGVMSSSHQLDIVDRNYHLDLPDYHFPARYVKRVAPAIPYDALQQVSKCYDWVLNLNSIKYSKTMCARRIFESQALGNLIISNYSIAVNNLFPNVFTVHDQQEIKAIVERTSEEEIERLRAEGIRSVMSSHTVFDRVDQLARMLKLNQQQPARRLLVVLRNPTPALEQQIAKQSIEPDTICHLSELTAAEYRQADLVALLDGGESYGEYYLEDLRNGFKFADADIVRKSLSGQVAYEVLETSGADTGAMVWREHVPFEQFVSGTLSGRTLMMDCFEWNEQHQTKALVAPVLSVVVPIYNNGHHLMYKCFASLKRMDRFDETEIVLVDDGSTDFGTLQAVERIARRHGNVKTYFFETGGSGSASRPRNKGVELARADRVAFLDPDNEVLSDRYAELLDELDQDATLDFAVGHMKKLAEKTSIIALPTIRKKGRTVCENPRAYLLEHRFAVQSIQALVVKRDFLVKHQLEQVVGAVGQDSLFFQEMMLRAERVLLVNRVVHYYYAAVAGSTVNSLTVRFFERSVIRERARAEKFAKYGVLDQYKTKRFEHFFEHWYLVKLRQCSDKDFGPSVASLRTIVGFYEPIQLTTPLVRQFVELADAGKTDAIQELLVEEVTA</sequence>
<name>A0A653IG39_9BACL</name>
<accession>A0A653IG39</accession>
<dbReference type="Proteomes" id="UP000439752">
    <property type="component" value="Unassembled WGS sequence"/>
</dbReference>
<dbReference type="InterPro" id="IPR055259">
    <property type="entry name" value="YkvP/CgeB_Glyco_trans-like"/>
</dbReference>
<evidence type="ECO:0000259" key="3">
    <source>
        <dbReference type="Pfam" id="PF13524"/>
    </source>
</evidence>
<gene>
    <name evidence="4" type="ORF">EXIGUO9Y_360338</name>
</gene>
<dbReference type="Pfam" id="PF13524">
    <property type="entry name" value="Glyco_trans_1_2"/>
    <property type="match status" value="1"/>
</dbReference>
<dbReference type="InterPro" id="IPR050834">
    <property type="entry name" value="Glycosyltransf_2"/>
</dbReference>
<dbReference type="InterPro" id="IPR029044">
    <property type="entry name" value="Nucleotide-diphossugar_trans"/>
</dbReference>
<reference evidence="4 5" key="1">
    <citation type="submission" date="2019-10" db="EMBL/GenBank/DDBJ databases">
        <authorList>
            <person name="Karimi E."/>
        </authorList>
    </citation>
    <scope>NUCLEOTIDE SEQUENCE [LARGE SCALE GENOMIC DNA]</scope>
    <source>
        <strain evidence="4">Exiguobacterium sp. 9Y</strain>
    </source>
</reference>
<dbReference type="GO" id="GO:0016740">
    <property type="term" value="F:transferase activity"/>
    <property type="evidence" value="ECO:0007669"/>
    <property type="project" value="UniProtKB-KW"/>
</dbReference>
<dbReference type="Pfam" id="PF00535">
    <property type="entry name" value="Glycos_transf_2"/>
    <property type="match status" value="1"/>
</dbReference>
<dbReference type="CDD" id="cd00761">
    <property type="entry name" value="Glyco_tranf_GTA_type"/>
    <property type="match status" value="1"/>
</dbReference>
<evidence type="ECO:0000313" key="5">
    <source>
        <dbReference type="Proteomes" id="UP000439752"/>
    </source>
</evidence>
<proteinExistence type="inferred from homology"/>
<keyword evidence="5" id="KW-1185">Reference proteome</keyword>